<evidence type="ECO:0000256" key="7">
    <source>
        <dbReference type="ARBA" id="ARBA00023098"/>
    </source>
</evidence>
<dbReference type="GO" id="GO:0016788">
    <property type="term" value="F:hydrolase activity, acting on ester bonds"/>
    <property type="evidence" value="ECO:0007669"/>
    <property type="project" value="InterPro"/>
</dbReference>
<dbReference type="InterPro" id="IPR035669">
    <property type="entry name" value="SGNH_plant_lipase-like"/>
</dbReference>
<evidence type="ECO:0000313" key="10">
    <source>
        <dbReference type="Proteomes" id="UP001443914"/>
    </source>
</evidence>
<dbReference type="Gene3D" id="3.40.50.1110">
    <property type="entry name" value="SGNH hydrolase"/>
    <property type="match status" value="1"/>
</dbReference>
<evidence type="ECO:0000256" key="1">
    <source>
        <dbReference type="ARBA" id="ARBA00004613"/>
    </source>
</evidence>
<dbReference type="AlphaFoldDB" id="A0AAW1MUM5"/>
<dbReference type="InterPro" id="IPR001087">
    <property type="entry name" value="GDSL"/>
</dbReference>
<evidence type="ECO:0000256" key="8">
    <source>
        <dbReference type="SAM" id="SignalP"/>
    </source>
</evidence>
<feature type="signal peptide" evidence="8">
    <location>
        <begin position="1"/>
        <end position="22"/>
    </location>
</feature>
<keyword evidence="7" id="KW-0443">Lipid metabolism</keyword>
<organism evidence="9 10">
    <name type="scientific">Saponaria officinalis</name>
    <name type="common">Common soapwort</name>
    <name type="synonym">Lychnis saponaria</name>
    <dbReference type="NCBI Taxonomy" id="3572"/>
    <lineage>
        <taxon>Eukaryota</taxon>
        <taxon>Viridiplantae</taxon>
        <taxon>Streptophyta</taxon>
        <taxon>Embryophyta</taxon>
        <taxon>Tracheophyta</taxon>
        <taxon>Spermatophyta</taxon>
        <taxon>Magnoliopsida</taxon>
        <taxon>eudicotyledons</taxon>
        <taxon>Gunneridae</taxon>
        <taxon>Pentapetalae</taxon>
        <taxon>Caryophyllales</taxon>
        <taxon>Caryophyllaceae</taxon>
        <taxon>Caryophylleae</taxon>
        <taxon>Saponaria</taxon>
    </lineage>
</organism>
<name>A0AAW1MUM5_SAPOF</name>
<keyword evidence="3" id="KW-0964">Secreted</keyword>
<reference evidence="9" key="1">
    <citation type="submission" date="2024-03" db="EMBL/GenBank/DDBJ databases">
        <title>WGS assembly of Saponaria officinalis var. Norfolk2.</title>
        <authorList>
            <person name="Jenkins J."/>
            <person name="Shu S."/>
            <person name="Grimwood J."/>
            <person name="Barry K."/>
            <person name="Goodstein D."/>
            <person name="Schmutz J."/>
            <person name="Leebens-Mack J."/>
            <person name="Osbourn A."/>
        </authorList>
    </citation>
    <scope>NUCLEOTIDE SEQUENCE [LARGE SCALE GENOMIC DNA]</scope>
    <source>
        <strain evidence="9">JIC</strain>
    </source>
</reference>
<comment type="similarity">
    <text evidence="2">Belongs to the 'GDSL' lipolytic enzyme family.</text>
</comment>
<keyword evidence="4 8" id="KW-0732">Signal</keyword>
<evidence type="ECO:0000256" key="6">
    <source>
        <dbReference type="ARBA" id="ARBA00022963"/>
    </source>
</evidence>
<dbReference type="Pfam" id="PF00657">
    <property type="entry name" value="Lipase_GDSL"/>
    <property type="match status" value="1"/>
</dbReference>
<feature type="chain" id="PRO_5043385261" evidence="8">
    <location>
        <begin position="23"/>
        <end position="369"/>
    </location>
</feature>
<dbReference type="EMBL" id="JBDFQZ010000002">
    <property type="protein sequence ID" value="KAK9748644.1"/>
    <property type="molecule type" value="Genomic_DNA"/>
</dbReference>
<keyword evidence="10" id="KW-1185">Reference proteome</keyword>
<dbReference type="GO" id="GO:0005576">
    <property type="term" value="C:extracellular region"/>
    <property type="evidence" value="ECO:0007669"/>
    <property type="project" value="UniProtKB-SubCell"/>
</dbReference>
<sequence length="369" mass="40296">MRSFIVAVIAVAVVVYVGGCGGQENESRAKKELVPAMFVFGDSLIDNGNNNNLPSFAKANYFPYGIDFNAGPTGRFSNSYTIVDEIAELLGLPLIPAYTEARGDQMLHGVNYASAAAGILDVTGRNFVGRIPFNAQLANFETTIDMLTTNIGRADDVRRALGECLFFVGMGSNDYLNNYLMPNYPTKNQFNPQQFANLLVQQYTIQLTRLYNLGGRKFAIAGLGLIGCMPNILAQSPTGKCSESVNQLVQPFNANVKTMVNNLNANLPASQFIFVDISNMFLDLLSRPASYGFKVTDRGCCGIGRNQGQITCLPLETPCPNRDEYVFWDAFHPTGKVNVILGQRAFNGGLDVVYPMNIQQLASLNLISD</sequence>
<comment type="subcellular location">
    <subcellularLocation>
        <location evidence="1">Secreted</location>
    </subcellularLocation>
</comment>
<dbReference type="InterPro" id="IPR036514">
    <property type="entry name" value="SGNH_hydro_sf"/>
</dbReference>
<proteinExistence type="inferred from homology"/>
<evidence type="ECO:0000256" key="5">
    <source>
        <dbReference type="ARBA" id="ARBA00022801"/>
    </source>
</evidence>
<dbReference type="CDD" id="cd01837">
    <property type="entry name" value="SGNH_plant_lipase_like"/>
    <property type="match status" value="1"/>
</dbReference>
<dbReference type="PANTHER" id="PTHR45650:SF22">
    <property type="entry name" value="OS05G0419800 PROTEIN"/>
    <property type="match status" value="1"/>
</dbReference>
<accession>A0AAW1MUM5</accession>
<keyword evidence="6" id="KW-0442">Lipid degradation</keyword>
<evidence type="ECO:0000256" key="3">
    <source>
        <dbReference type="ARBA" id="ARBA00022525"/>
    </source>
</evidence>
<dbReference type="PANTHER" id="PTHR45650">
    <property type="entry name" value="GDSL-LIKE LIPASE/ACYLHYDROLASE-RELATED"/>
    <property type="match status" value="1"/>
</dbReference>
<gene>
    <name evidence="9" type="ORF">RND81_02G071700</name>
</gene>
<keyword evidence="5" id="KW-0378">Hydrolase</keyword>
<dbReference type="Proteomes" id="UP001443914">
    <property type="component" value="Unassembled WGS sequence"/>
</dbReference>
<evidence type="ECO:0000313" key="9">
    <source>
        <dbReference type="EMBL" id="KAK9748644.1"/>
    </source>
</evidence>
<protein>
    <submittedName>
        <fullName evidence="9">Uncharacterized protein</fullName>
    </submittedName>
</protein>
<dbReference type="GO" id="GO:0016042">
    <property type="term" value="P:lipid catabolic process"/>
    <property type="evidence" value="ECO:0007669"/>
    <property type="project" value="UniProtKB-KW"/>
</dbReference>
<comment type="caution">
    <text evidence="9">The sequence shown here is derived from an EMBL/GenBank/DDBJ whole genome shotgun (WGS) entry which is preliminary data.</text>
</comment>
<dbReference type="InterPro" id="IPR051238">
    <property type="entry name" value="GDSL_esterase/lipase"/>
</dbReference>
<evidence type="ECO:0000256" key="4">
    <source>
        <dbReference type="ARBA" id="ARBA00022729"/>
    </source>
</evidence>
<evidence type="ECO:0000256" key="2">
    <source>
        <dbReference type="ARBA" id="ARBA00008668"/>
    </source>
</evidence>